<comment type="caution">
    <text evidence="2">The sequence shown here is derived from an EMBL/GenBank/DDBJ whole genome shotgun (WGS) entry which is preliminary data.</text>
</comment>
<evidence type="ECO:0000313" key="3">
    <source>
        <dbReference type="Proteomes" id="UP000292346"/>
    </source>
</evidence>
<keyword evidence="3" id="KW-1185">Reference proteome</keyword>
<feature type="compositionally biased region" description="Basic and acidic residues" evidence="1">
    <location>
        <begin position="1"/>
        <end position="17"/>
    </location>
</feature>
<organism evidence="2 3">
    <name type="scientific">Kribbella soli</name>
    <dbReference type="NCBI Taxonomy" id="1124743"/>
    <lineage>
        <taxon>Bacteria</taxon>
        <taxon>Bacillati</taxon>
        <taxon>Actinomycetota</taxon>
        <taxon>Actinomycetes</taxon>
        <taxon>Propionibacteriales</taxon>
        <taxon>Kribbellaceae</taxon>
        <taxon>Kribbella</taxon>
    </lineage>
</organism>
<protein>
    <submittedName>
        <fullName evidence="2">Carbohydrate ABC transporter substrate-binding protein</fullName>
    </submittedName>
</protein>
<feature type="compositionally biased region" description="Basic and acidic residues" evidence="1">
    <location>
        <begin position="77"/>
        <end position="96"/>
    </location>
</feature>
<proteinExistence type="predicted"/>
<name>A0A4V6N3M2_9ACTN</name>
<reference evidence="2 3" key="1">
    <citation type="submission" date="2019-02" db="EMBL/GenBank/DDBJ databases">
        <title>Kribbella capetownensis sp. nov. and Kribbella speibonae sp. nov., isolated from soil.</title>
        <authorList>
            <person name="Curtis S.M."/>
            <person name="Norton I."/>
            <person name="Everest G.J."/>
            <person name="Meyers P.R."/>
        </authorList>
    </citation>
    <scope>NUCLEOTIDE SEQUENCE [LARGE SCALE GENOMIC DNA]</scope>
    <source>
        <strain evidence="2 3">KCTC 29219</strain>
    </source>
</reference>
<gene>
    <name evidence="2" type="ORF">E0H45_22700</name>
</gene>
<dbReference type="EMBL" id="SJJZ01000002">
    <property type="protein sequence ID" value="TCC08666.1"/>
    <property type="molecule type" value="Genomic_DNA"/>
</dbReference>
<dbReference type="Gene3D" id="3.40.190.10">
    <property type="entry name" value="Periplasmic binding protein-like II"/>
    <property type="match status" value="2"/>
</dbReference>
<dbReference type="AlphaFoldDB" id="A0A4V6N3M2"/>
<accession>A0A4V6N3M2</accession>
<dbReference type="PANTHER" id="PTHR43649">
    <property type="entry name" value="ARABINOSE-BINDING PROTEIN-RELATED"/>
    <property type="match status" value="1"/>
</dbReference>
<dbReference type="OrthoDB" id="358201at2"/>
<dbReference type="Proteomes" id="UP000292346">
    <property type="component" value="Unassembled WGS sequence"/>
</dbReference>
<evidence type="ECO:0000256" key="1">
    <source>
        <dbReference type="SAM" id="MobiDB-lite"/>
    </source>
</evidence>
<sequence>MEGRRRGQLRRSGDRVRQRARRSARGSRCARSDGRGRPGDVFPDCGRDAEHSARPEQGHNGVRVDGLVRRGSRRHGVRGDLHADRGGRHHEDHDGPRVLARLVEQALDRREPVGVSSRRDFGPGLLRGRRHHLPELERQVPGRRSRLFHQLIQPHPKGTTMRAIPSASRRRGAALGIGLAVAMTTIAACGGSSGSGESGDEVTITISGPNQWNSSGSSFGKPWEELVAAFEAKEPKIKVKTVVLPLNSFGQTISTQLAAGTASELVFNQAPHKPEMVVALDDYLKKPNPYVEGNKQWIDVFRKKFYGFGNGHSRNAAGAIEFVPFNLVGIGLFTNNEAFQKAGVQAPFKDYEDLIAGCGKLKAAGYTPLAMDASNLGPGWTMGTISGMLLDKYAQEYNVYAPDGSAGKAPTVTEKGVARAVLSGAFDSRKPEVTESLNLLKRLWDACVDKNWSGVTGDNGAVIGLKDFAAGKAAMAWGVNFGVSALSDVPFEVGSMPFPKITTASSPLATDAPARFGASPGGTSYMIPSAIKGAKLDAAVKFLQFVSAPDKIQPWLAATGGIPAVEGAKGAAKTSAFAEGSWGEAIPFSLPGPPPGVTQLSLWDGWLLGTRSLDKELDYLQDMWTKAQKQAVADNKWQSEPWAKK</sequence>
<dbReference type="InterPro" id="IPR006059">
    <property type="entry name" value="SBP"/>
</dbReference>
<dbReference type="Pfam" id="PF01547">
    <property type="entry name" value="SBP_bac_1"/>
    <property type="match status" value="1"/>
</dbReference>
<feature type="region of interest" description="Disordered" evidence="1">
    <location>
        <begin position="1"/>
        <end position="96"/>
    </location>
</feature>
<dbReference type="SUPFAM" id="SSF53850">
    <property type="entry name" value="Periplasmic binding protein-like II"/>
    <property type="match status" value="1"/>
</dbReference>
<feature type="compositionally biased region" description="Basic and acidic residues" evidence="1">
    <location>
        <begin position="45"/>
        <end position="57"/>
    </location>
</feature>
<evidence type="ECO:0000313" key="2">
    <source>
        <dbReference type="EMBL" id="TCC08666.1"/>
    </source>
</evidence>
<dbReference type="InterPro" id="IPR050490">
    <property type="entry name" value="Bact_solute-bd_prot1"/>
</dbReference>